<dbReference type="EMBL" id="CAFBRA010000095">
    <property type="protein sequence ID" value="CAB5076953.1"/>
    <property type="molecule type" value="Genomic_DNA"/>
</dbReference>
<dbReference type="Gene3D" id="3.10.100.10">
    <property type="entry name" value="Mannose-Binding Protein A, subunit A"/>
    <property type="match status" value="1"/>
</dbReference>
<feature type="domain" description="C-type lectin" evidence="1">
    <location>
        <begin position="202"/>
        <end position="301"/>
    </location>
</feature>
<dbReference type="PROSITE" id="PS50041">
    <property type="entry name" value="C_TYPE_LECTIN_2"/>
    <property type="match status" value="1"/>
</dbReference>
<evidence type="ECO:0000313" key="3">
    <source>
        <dbReference type="EMBL" id="CAB4781535.1"/>
    </source>
</evidence>
<organism evidence="2">
    <name type="scientific">freshwater metagenome</name>
    <dbReference type="NCBI Taxonomy" id="449393"/>
    <lineage>
        <taxon>unclassified sequences</taxon>
        <taxon>metagenomes</taxon>
        <taxon>ecological metagenomes</taxon>
    </lineage>
</organism>
<evidence type="ECO:0000259" key="1">
    <source>
        <dbReference type="PROSITE" id="PS50041"/>
    </source>
</evidence>
<dbReference type="InterPro" id="IPR016187">
    <property type="entry name" value="CTDL_fold"/>
</dbReference>
<dbReference type="InterPro" id="IPR002909">
    <property type="entry name" value="IPT_dom"/>
</dbReference>
<reference evidence="2" key="1">
    <citation type="submission" date="2020-05" db="EMBL/GenBank/DDBJ databases">
        <authorList>
            <person name="Chiriac C."/>
            <person name="Salcher M."/>
            <person name="Ghai R."/>
            <person name="Kavagutti S V."/>
        </authorList>
    </citation>
    <scope>NUCLEOTIDE SEQUENCE</scope>
</reference>
<proteinExistence type="predicted"/>
<dbReference type="EMBL" id="CAEZYI010000104">
    <property type="protein sequence ID" value="CAB4728390.1"/>
    <property type="molecule type" value="Genomic_DNA"/>
</dbReference>
<dbReference type="EMBL" id="CAFAAA010000022">
    <property type="protein sequence ID" value="CAB4781535.1"/>
    <property type="molecule type" value="Genomic_DNA"/>
</dbReference>
<evidence type="ECO:0000313" key="4">
    <source>
        <dbReference type="EMBL" id="CAB5041094.1"/>
    </source>
</evidence>
<dbReference type="InterPro" id="IPR013783">
    <property type="entry name" value="Ig-like_fold"/>
</dbReference>
<dbReference type="SUPFAM" id="SSF81296">
    <property type="entry name" value="E set domains"/>
    <property type="match status" value="1"/>
</dbReference>
<protein>
    <submittedName>
        <fullName evidence="2">Unannotated protein</fullName>
    </submittedName>
</protein>
<dbReference type="Gene3D" id="2.60.40.10">
    <property type="entry name" value="Immunoglobulins"/>
    <property type="match status" value="1"/>
</dbReference>
<dbReference type="InterPro" id="IPR014756">
    <property type="entry name" value="Ig_E-set"/>
</dbReference>
<dbReference type="InterPro" id="IPR001304">
    <property type="entry name" value="C-type_lectin-like"/>
</dbReference>
<evidence type="ECO:0000313" key="2">
    <source>
        <dbReference type="EMBL" id="CAB4728390.1"/>
    </source>
</evidence>
<dbReference type="Pfam" id="PF01833">
    <property type="entry name" value="TIG"/>
    <property type="match status" value="1"/>
</dbReference>
<dbReference type="AlphaFoldDB" id="A0A6J6S0D6"/>
<evidence type="ECO:0000313" key="5">
    <source>
        <dbReference type="EMBL" id="CAB5076953.1"/>
    </source>
</evidence>
<sequence length="623" mass="65922">MLKLKKIKLVATLIAALLIISAQVTPANAAVSLGSGTTASAVASNRTTIFSTLLGSNPLALSGYNADQVLLAIVSTTSGTLQISNTNGLTLATGYQNPISAAAASIAFVGTQENVNSALTSLKINAGEFSPAAQSVTLTVSNRGTTAVAYNSINGHYYEFINNAAINWTVAFRAITGINIPGGPISAIDEANRLAQSSSSGCARTFNGLCGYFATSTTATENDFITTKVGTSAAWLGGSDRNQVDNWIWYDPKSPEYKVQLSNGSTAMPGGFANWNRGEPNGRDQENALQILSGGAGKWNDLREAHTDPGALMGYVVEYGGITGEVQTLPSAIRTINFNLAQTYNVAYDKNQGVGTPPAEGWYLPGETFVVPDGSGISYDGFTFNGWYEGLRQVAVGSTYTMPSFYKSFVAQWIVKLPLQTDRADSMTPLQGLQGTPVTISGSFTRPVTSIRIDNSIVVKANITQNATSLKFLMPRHTEGSVKVSIDNGADPVLQSFTFAFGKPIVAMNADYGTVEFGSDKSTLLASANKDMNSLITKISLLSGTKVITLKGIEIENPKKVTAISDYNKLVTARINLVTAAIKKIMPQVVVNTALTKTKAPAKITDLKSNKAYLIVTLGLKVS</sequence>
<dbReference type="EMBL" id="CAFBQC010000015">
    <property type="protein sequence ID" value="CAB5041094.1"/>
    <property type="molecule type" value="Genomic_DNA"/>
</dbReference>
<accession>A0A6J6S0D6</accession>
<dbReference type="InterPro" id="IPR016186">
    <property type="entry name" value="C-type_lectin-like/link_sf"/>
</dbReference>
<name>A0A6J6S0D6_9ZZZZ</name>
<dbReference type="SUPFAM" id="SSF56436">
    <property type="entry name" value="C-type lectin-like"/>
    <property type="match status" value="1"/>
</dbReference>
<gene>
    <name evidence="2" type="ORF">UFOPK2662_01202</name>
    <name evidence="3" type="ORF">UFOPK2942_00784</name>
    <name evidence="4" type="ORF">UFOPK4242_00458</name>
    <name evidence="5" type="ORF">UFOPK4382_01126</name>
</gene>